<dbReference type="EMBL" id="JAFDST010000002">
    <property type="protein sequence ID" value="MBP1081805.1"/>
    <property type="molecule type" value="Genomic_DNA"/>
</dbReference>
<keyword evidence="2" id="KW-1185">Reference proteome</keyword>
<comment type="caution">
    <text evidence="1">The sequence shown here is derived from an EMBL/GenBank/DDBJ whole genome shotgun (WGS) entry which is preliminary data.</text>
</comment>
<sequence>MKIKELKTKAQVAEAYPVMKQLRPHLSKEEYLARVERAAQLMNYRLLALYEE</sequence>
<dbReference type="Proteomes" id="UP000674416">
    <property type="component" value="Unassembled WGS sequence"/>
</dbReference>
<accession>A0ABS4CXD9</accession>
<protein>
    <submittedName>
        <fullName evidence="1">Uncharacterized protein</fullName>
    </submittedName>
</protein>
<proteinExistence type="predicted"/>
<organism evidence="1 2">
    <name type="scientific">Bacillus capparidis</name>
    <dbReference type="NCBI Taxonomy" id="1840411"/>
    <lineage>
        <taxon>Bacteria</taxon>
        <taxon>Bacillati</taxon>
        <taxon>Bacillota</taxon>
        <taxon>Bacilli</taxon>
        <taxon>Bacillales</taxon>
        <taxon>Bacillaceae</taxon>
        <taxon>Bacillus</taxon>
    </lineage>
</organism>
<evidence type="ECO:0000313" key="2">
    <source>
        <dbReference type="Proteomes" id="UP000674416"/>
    </source>
</evidence>
<gene>
    <name evidence="1" type="ORF">JOC74_002298</name>
</gene>
<name>A0ABS4CXD9_9BACI</name>
<evidence type="ECO:0000313" key="1">
    <source>
        <dbReference type="EMBL" id="MBP1081805.1"/>
    </source>
</evidence>
<reference evidence="1 2" key="1">
    <citation type="submission" date="2021-01" db="EMBL/GenBank/DDBJ databases">
        <title>Genomic Encyclopedia of Type Strains, Phase IV (KMG-IV): sequencing the most valuable type-strain genomes for metagenomic binning, comparative biology and taxonomic classification.</title>
        <authorList>
            <person name="Goeker M."/>
        </authorList>
    </citation>
    <scope>NUCLEOTIDE SEQUENCE [LARGE SCALE GENOMIC DNA]</scope>
    <source>
        <strain evidence="1 2">DSM 103394</strain>
    </source>
</reference>